<dbReference type="PANTHER" id="PTHR44943:SF8">
    <property type="entry name" value="TPR REPEAT-CONTAINING PROTEIN MJ0263"/>
    <property type="match status" value="1"/>
</dbReference>
<evidence type="ECO:0008006" key="9">
    <source>
        <dbReference type="Google" id="ProtNLM"/>
    </source>
</evidence>
<dbReference type="SUPFAM" id="SSF48452">
    <property type="entry name" value="TPR-like"/>
    <property type="match status" value="1"/>
</dbReference>
<sequence length="1366" mass="152211">MIFLAFLLATDTSSAAYESGRYIGTSLALVMLFAGICKCIAIMRRPHTSTLCVLPLAMLLAVFMGGYVWSFVIESGWIPATLSWAILLVNVPMLFTSLVLAIVGLALYDRQRFNQGRKQAVWALVLTLMAMAGIAAIHLAEPLGQLARKVADQANAQAAGGPAIKEEWNFSLTPPDKSWLPQAPSAFSPLACTAFHKPADQVYAMVIAEHSAALLDNGLDAMLHSVKTSLASKSKVRQQQEKRVTLNGLDFINLSSIAFTEAVKKDIAYEHWIATHQGFAWQIMVWGDSDKRTTVADSARALVEGFRVLNMTRQAPGLDAKLDVNRPAHGYKTAISKMGWQSWSAEKGADPLPTLADFGAQTLSSVVLVMPYHHQMDEAPVPAAEALARACLAEYDFTYRRDSSDYTTRTIEKPFPGLEITTERESDDGNRYLYLFRIHQSGKHAWMLAGWTRKTPGITLATVRTAMDGIELFEPTTQPPVSLNSETRTESLSKFVNQVGLWYHDREEWPAAISYFREASSINPDDRTYYENITHVLESQSKFEDALAVMDVASARSFASDHGHQMRHAWLMLKAGKTQEGTAKLHTLIKEGYQQHEAVLSFINELLKGDHHDEARTVADAYAKAYPEARPRLWQAQVADQAGDPKRAAELLEALVKTEPDYVEAFYALGEYSNRQGNHDRALEIAALLEQKKQETVRLDLLRGWAHMGRKWYRDAKSSFEKAASKAPNDEDVKSALKDADAYLGQGSNTEIKTPIEAVPLPKSVAASLDKLRALPPTFGEGHNAAMLLWARSIHYTKDKPMRSTTRRVIRILNEEGADAFSSMEYTYDPLMERLHVNKAEVLDAEGKVIARAGIDDSYVLDSDDRSMATTERTVHIQVPGMKAGLTLDCEVTVERLSIAESFPLTRHLFAASIPTYSELISVTGDTDSLSEDLLMKDRITVTREPGSVIYAVANAPLSSASESYQQPIETWAPVIVLSGKKETWAEVGQRYLKNIADRLKPDPAIEKEAKELTAGLVSTKEKARALASFVQKSVRYKAIEFGVRGQTPNAPGLTLQQRYGDCKDQALLLHHMLRACGITSHLALINTQWELELNQPTLDAFNHVIVHVPALKDTQFMDTTASYLSVADHSPYGLWGFPAFVLDPEGPTIKKVPGPLKSSGDVSSRRKLTLLPPDSIRVEEELTLHGYYASGMRSAFARQEPKARFQHAQDLLDDMGSYRLEDFVFDNLTDLSQPAVLRLTYSLPNAVEKRGDATKLRLPNAWETDYLRIPFIKDRQTPFRWNMPFTFRSTVTWDKSLSVLPDSLTAMKRQNESAFGRWEMKTDSGLQFEFTTNPGNHPASEYAGFQSLWSGAHDIWLKELTLKNP</sequence>
<dbReference type="InterPro" id="IPR002931">
    <property type="entry name" value="Transglutaminase-like"/>
</dbReference>
<dbReference type="Pfam" id="PF13432">
    <property type="entry name" value="TPR_16"/>
    <property type="match status" value="1"/>
</dbReference>
<dbReference type="Gene3D" id="2.60.40.3140">
    <property type="match status" value="1"/>
</dbReference>
<comment type="caution">
    <text evidence="7">The sequence shown here is derived from an EMBL/GenBank/DDBJ whole genome shotgun (WGS) entry which is preliminary data.</text>
</comment>
<keyword evidence="2 3" id="KW-0802">TPR repeat</keyword>
<dbReference type="Gene3D" id="3.10.620.30">
    <property type="match status" value="1"/>
</dbReference>
<evidence type="ECO:0000256" key="4">
    <source>
        <dbReference type="SAM" id="Phobius"/>
    </source>
</evidence>
<dbReference type="InterPro" id="IPR024618">
    <property type="entry name" value="DUF3857"/>
</dbReference>
<keyword evidence="8" id="KW-1185">Reference proteome</keyword>
<proteinExistence type="predicted"/>
<accession>A0ABP9P4X4</accession>
<organism evidence="7 8">
    <name type="scientific">Prosthecobacter algae</name>
    <dbReference type="NCBI Taxonomy" id="1144682"/>
    <lineage>
        <taxon>Bacteria</taxon>
        <taxon>Pseudomonadati</taxon>
        <taxon>Verrucomicrobiota</taxon>
        <taxon>Verrucomicrobiia</taxon>
        <taxon>Verrucomicrobiales</taxon>
        <taxon>Verrucomicrobiaceae</taxon>
        <taxon>Prosthecobacter</taxon>
    </lineage>
</organism>
<dbReference type="Proteomes" id="UP001499852">
    <property type="component" value="Unassembled WGS sequence"/>
</dbReference>
<dbReference type="RefSeq" id="WP_345736592.1">
    <property type="nucleotide sequence ID" value="NZ_BAABIA010000004.1"/>
</dbReference>
<evidence type="ECO:0000313" key="8">
    <source>
        <dbReference type="Proteomes" id="UP001499852"/>
    </source>
</evidence>
<reference evidence="8" key="1">
    <citation type="journal article" date="2019" name="Int. J. Syst. Evol. Microbiol.">
        <title>The Global Catalogue of Microorganisms (GCM) 10K type strain sequencing project: providing services to taxonomists for standard genome sequencing and annotation.</title>
        <authorList>
            <consortium name="The Broad Institute Genomics Platform"/>
            <consortium name="The Broad Institute Genome Sequencing Center for Infectious Disease"/>
            <person name="Wu L."/>
            <person name="Ma J."/>
        </authorList>
    </citation>
    <scope>NUCLEOTIDE SEQUENCE [LARGE SCALE GENOMIC DNA]</scope>
    <source>
        <strain evidence="8">JCM 18053</strain>
    </source>
</reference>
<feature type="repeat" description="TPR" evidence="3">
    <location>
        <begin position="493"/>
        <end position="526"/>
    </location>
</feature>
<evidence type="ECO:0000256" key="1">
    <source>
        <dbReference type="ARBA" id="ARBA00022737"/>
    </source>
</evidence>
<dbReference type="PANTHER" id="PTHR44943">
    <property type="entry name" value="CELLULOSE SYNTHASE OPERON PROTEIN C"/>
    <property type="match status" value="1"/>
</dbReference>
<feature type="transmembrane region" description="Helical" evidence="4">
    <location>
        <begin position="84"/>
        <end position="108"/>
    </location>
</feature>
<dbReference type="InterPro" id="IPR019734">
    <property type="entry name" value="TPR_rpt"/>
</dbReference>
<feature type="transmembrane region" description="Helical" evidence="4">
    <location>
        <begin position="50"/>
        <end position="72"/>
    </location>
</feature>
<evidence type="ECO:0000256" key="2">
    <source>
        <dbReference type="ARBA" id="ARBA00022803"/>
    </source>
</evidence>
<dbReference type="Pfam" id="PF12969">
    <property type="entry name" value="DUF3857"/>
    <property type="match status" value="1"/>
</dbReference>
<dbReference type="Pfam" id="PF01841">
    <property type="entry name" value="Transglut_core"/>
    <property type="match status" value="1"/>
</dbReference>
<keyword evidence="1" id="KW-0677">Repeat</keyword>
<keyword evidence="4" id="KW-1133">Transmembrane helix</keyword>
<evidence type="ECO:0000256" key="3">
    <source>
        <dbReference type="PROSITE-ProRule" id="PRU00339"/>
    </source>
</evidence>
<dbReference type="EMBL" id="BAABIA010000004">
    <property type="protein sequence ID" value="GAA5140725.1"/>
    <property type="molecule type" value="Genomic_DNA"/>
</dbReference>
<dbReference type="Gene3D" id="1.25.40.10">
    <property type="entry name" value="Tetratricopeptide repeat domain"/>
    <property type="match status" value="2"/>
</dbReference>
<evidence type="ECO:0000259" key="6">
    <source>
        <dbReference type="Pfam" id="PF12969"/>
    </source>
</evidence>
<dbReference type="InterPro" id="IPR011990">
    <property type="entry name" value="TPR-like_helical_dom_sf"/>
</dbReference>
<feature type="transmembrane region" description="Helical" evidence="4">
    <location>
        <begin position="25"/>
        <end position="43"/>
    </location>
</feature>
<feature type="transmembrane region" description="Helical" evidence="4">
    <location>
        <begin position="120"/>
        <end position="140"/>
    </location>
</feature>
<gene>
    <name evidence="7" type="ORF">GCM10023213_23740</name>
</gene>
<name>A0ABP9P4X4_9BACT</name>
<protein>
    <recommendedName>
        <fullName evidence="9">DUF3857 domain-containing protein</fullName>
    </recommendedName>
</protein>
<feature type="domain" description="Transglutaminase-like" evidence="5">
    <location>
        <begin position="1010"/>
        <end position="1086"/>
    </location>
</feature>
<evidence type="ECO:0000313" key="7">
    <source>
        <dbReference type="EMBL" id="GAA5140725.1"/>
    </source>
</evidence>
<feature type="domain" description="DUF3857" evidence="6">
    <location>
        <begin position="801"/>
        <end position="896"/>
    </location>
</feature>
<evidence type="ECO:0000259" key="5">
    <source>
        <dbReference type="Pfam" id="PF01841"/>
    </source>
</evidence>
<dbReference type="InterPro" id="IPR038765">
    <property type="entry name" value="Papain-like_cys_pep_sf"/>
</dbReference>
<dbReference type="PROSITE" id="PS50005">
    <property type="entry name" value="TPR"/>
    <property type="match status" value="1"/>
</dbReference>
<keyword evidence="4" id="KW-0472">Membrane</keyword>
<keyword evidence="4" id="KW-0812">Transmembrane</keyword>
<dbReference type="InterPro" id="IPR051685">
    <property type="entry name" value="Ycf3/AcsC/BcsC/TPR_MFPF"/>
</dbReference>
<dbReference type="SUPFAM" id="SSF54001">
    <property type="entry name" value="Cysteine proteinases"/>
    <property type="match status" value="1"/>
</dbReference>